<gene>
    <name evidence="5" type="ORF">Afe05nite_22060</name>
</gene>
<dbReference type="GO" id="GO:0043565">
    <property type="term" value="F:sequence-specific DNA binding"/>
    <property type="evidence" value="ECO:0007669"/>
    <property type="project" value="InterPro"/>
</dbReference>
<dbReference type="SUPFAM" id="SSF46689">
    <property type="entry name" value="Homeodomain-like"/>
    <property type="match status" value="2"/>
</dbReference>
<reference evidence="5" key="1">
    <citation type="submission" date="2021-01" db="EMBL/GenBank/DDBJ databases">
        <title>Whole genome shotgun sequence of Actinoplanes ferrugineus NBRC 15555.</title>
        <authorList>
            <person name="Komaki H."/>
            <person name="Tamura T."/>
        </authorList>
    </citation>
    <scope>NUCLEOTIDE SEQUENCE</scope>
    <source>
        <strain evidence="5">NBRC 15555</strain>
    </source>
</reference>
<comment type="caution">
    <text evidence="5">The sequence shown here is derived from an EMBL/GenBank/DDBJ whole genome shotgun (WGS) entry which is preliminary data.</text>
</comment>
<sequence length="312" mass="35011">MFKSADLNEIIAWYATHARIRLSADRSPSFETPGLRLDNRMVGRIRVARSRVPADLVLTTASTEVYALATVHKGRLDVGEATDRWRITPAMAGFYRPVRAPRRNRIQPSTDMTYLQIPRADLELHLENLLERYIPGPVDFSPELPMAGVPAWLRLFRVFTDVFEDFHSALHRPLVTKPLAEALITTLLYAIDHPYRELLHKPVSPARPRHVRVVVEAMRADPESAYTAASLAALAGVSVRSLQQGFQKHIGMAPLAYLRRVRLSRVHDQLRHGDCTVAEAAHRWGFTHLGRFAAAYASVYGVTPSVTLSAAR</sequence>
<keyword evidence="2" id="KW-0238">DNA-binding</keyword>
<dbReference type="PROSITE" id="PS01124">
    <property type="entry name" value="HTH_ARAC_FAMILY_2"/>
    <property type="match status" value="1"/>
</dbReference>
<name>A0A919M8D5_9ACTN</name>
<evidence type="ECO:0000313" key="6">
    <source>
        <dbReference type="Proteomes" id="UP000598174"/>
    </source>
</evidence>
<dbReference type="Proteomes" id="UP000598174">
    <property type="component" value="Unassembled WGS sequence"/>
</dbReference>
<keyword evidence="6" id="KW-1185">Reference proteome</keyword>
<evidence type="ECO:0000313" key="5">
    <source>
        <dbReference type="EMBL" id="GIE10366.1"/>
    </source>
</evidence>
<dbReference type="Gene3D" id="1.10.10.60">
    <property type="entry name" value="Homeodomain-like"/>
    <property type="match status" value="1"/>
</dbReference>
<dbReference type="InterPro" id="IPR018062">
    <property type="entry name" value="HTH_AraC-typ_CS"/>
</dbReference>
<keyword evidence="1" id="KW-0805">Transcription regulation</keyword>
<dbReference type="PANTHER" id="PTHR46796">
    <property type="entry name" value="HTH-TYPE TRANSCRIPTIONAL ACTIVATOR RHAS-RELATED"/>
    <property type="match status" value="1"/>
</dbReference>
<dbReference type="EMBL" id="BOMM01000016">
    <property type="protein sequence ID" value="GIE10366.1"/>
    <property type="molecule type" value="Genomic_DNA"/>
</dbReference>
<dbReference type="AlphaFoldDB" id="A0A919M8D5"/>
<dbReference type="InterPro" id="IPR050204">
    <property type="entry name" value="AraC_XylS_family_regulators"/>
</dbReference>
<dbReference type="Pfam" id="PF12833">
    <property type="entry name" value="HTH_18"/>
    <property type="match status" value="1"/>
</dbReference>
<accession>A0A919M8D5</accession>
<dbReference type="PROSITE" id="PS00041">
    <property type="entry name" value="HTH_ARAC_FAMILY_1"/>
    <property type="match status" value="1"/>
</dbReference>
<protein>
    <recommendedName>
        <fullName evidence="4">HTH araC/xylS-type domain-containing protein</fullName>
    </recommendedName>
</protein>
<evidence type="ECO:0000256" key="2">
    <source>
        <dbReference type="ARBA" id="ARBA00023125"/>
    </source>
</evidence>
<dbReference type="SMART" id="SM00342">
    <property type="entry name" value="HTH_ARAC"/>
    <property type="match status" value="1"/>
</dbReference>
<organism evidence="5 6">
    <name type="scientific">Paractinoplanes ferrugineus</name>
    <dbReference type="NCBI Taxonomy" id="113564"/>
    <lineage>
        <taxon>Bacteria</taxon>
        <taxon>Bacillati</taxon>
        <taxon>Actinomycetota</taxon>
        <taxon>Actinomycetes</taxon>
        <taxon>Micromonosporales</taxon>
        <taxon>Micromonosporaceae</taxon>
        <taxon>Paractinoplanes</taxon>
    </lineage>
</organism>
<feature type="domain" description="HTH araC/xylS-type" evidence="4">
    <location>
        <begin position="212"/>
        <end position="310"/>
    </location>
</feature>
<evidence type="ECO:0000256" key="1">
    <source>
        <dbReference type="ARBA" id="ARBA00023015"/>
    </source>
</evidence>
<dbReference type="InterPro" id="IPR009057">
    <property type="entry name" value="Homeodomain-like_sf"/>
</dbReference>
<proteinExistence type="predicted"/>
<dbReference type="GO" id="GO:0003700">
    <property type="term" value="F:DNA-binding transcription factor activity"/>
    <property type="evidence" value="ECO:0007669"/>
    <property type="project" value="InterPro"/>
</dbReference>
<keyword evidence="3" id="KW-0804">Transcription</keyword>
<dbReference type="InterPro" id="IPR018060">
    <property type="entry name" value="HTH_AraC"/>
</dbReference>
<evidence type="ECO:0000256" key="3">
    <source>
        <dbReference type="ARBA" id="ARBA00023163"/>
    </source>
</evidence>
<dbReference type="PANTHER" id="PTHR46796:SF12">
    <property type="entry name" value="HTH-TYPE DNA-BINDING TRANSCRIPTIONAL ACTIVATOR EUTR"/>
    <property type="match status" value="1"/>
</dbReference>
<evidence type="ECO:0000259" key="4">
    <source>
        <dbReference type="PROSITE" id="PS01124"/>
    </source>
</evidence>